<feature type="transmembrane region" description="Helical" evidence="1">
    <location>
        <begin position="417"/>
        <end position="441"/>
    </location>
</feature>
<organism evidence="2 3">
    <name type="scientific">Halobiforma nitratireducens JCM 10879</name>
    <dbReference type="NCBI Taxonomy" id="1227454"/>
    <lineage>
        <taxon>Archaea</taxon>
        <taxon>Methanobacteriati</taxon>
        <taxon>Methanobacteriota</taxon>
        <taxon>Stenosarchaea group</taxon>
        <taxon>Halobacteria</taxon>
        <taxon>Halobacteriales</taxon>
        <taxon>Natrialbaceae</taxon>
        <taxon>Halobiforma</taxon>
    </lineage>
</organism>
<keyword evidence="3" id="KW-1185">Reference proteome</keyword>
<feature type="transmembrane region" description="Helical" evidence="1">
    <location>
        <begin position="118"/>
        <end position="147"/>
    </location>
</feature>
<evidence type="ECO:0000313" key="2">
    <source>
        <dbReference type="EMBL" id="EMA37340.1"/>
    </source>
</evidence>
<dbReference type="RefSeq" id="WP_006673074.1">
    <property type="nucleotide sequence ID" value="NZ_AOMA01000107.1"/>
</dbReference>
<keyword evidence="1" id="KW-0472">Membrane</keyword>
<reference evidence="2 3" key="1">
    <citation type="journal article" date="2014" name="PLoS Genet.">
        <title>Phylogenetically driven sequencing of extremely halophilic archaea reveals strategies for static and dynamic osmo-response.</title>
        <authorList>
            <person name="Becker E.A."/>
            <person name="Seitzer P.M."/>
            <person name="Tritt A."/>
            <person name="Larsen D."/>
            <person name="Krusor M."/>
            <person name="Yao A.I."/>
            <person name="Wu D."/>
            <person name="Madern D."/>
            <person name="Eisen J.A."/>
            <person name="Darling A.E."/>
            <person name="Facciotti M.T."/>
        </authorList>
    </citation>
    <scope>NUCLEOTIDE SEQUENCE [LARGE SCALE GENOMIC DNA]</scope>
    <source>
        <strain evidence="2 3">JCM 10879</strain>
    </source>
</reference>
<feature type="transmembrane region" description="Helical" evidence="1">
    <location>
        <begin position="447"/>
        <end position="468"/>
    </location>
</feature>
<feature type="transmembrane region" description="Helical" evidence="1">
    <location>
        <begin position="232"/>
        <end position="263"/>
    </location>
</feature>
<feature type="transmembrane region" description="Helical" evidence="1">
    <location>
        <begin position="36"/>
        <end position="53"/>
    </location>
</feature>
<keyword evidence="1" id="KW-1133">Transmembrane helix</keyword>
<dbReference type="STRING" id="1227454.C446_10805"/>
<feature type="transmembrane region" description="Helical" evidence="1">
    <location>
        <begin position="306"/>
        <end position="327"/>
    </location>
</feature>
<feature type="transmembrane region" description="Helical" evidence="1">
    <location>
        <begin position="339"/>
        <end position="364"/>
    </location>
</feature>
<proteinExistence type="predicted"/>
<feature type="transmembrane region" description="Helical" evidence="1">
    <location>
        <begin position="84"/>
        <end position="106"/>
    </location>
</feature>
<gene>
    <name evidence="2" type="ORF">C446_10805</name>
</gene>
<evidence type="ECO:0000256" key="1">
    <source>
        <dbReference type="SAM" id="Phobius"/>
    </source>
</evidence>
<feature type="transmembrane region" description="Helical" evidence="1">
    <location>
        <begin position="201"/>
        <end position="226"/>
    </location>
</feature>
<dbReference type="AlphaFoldDB" id="M0LYZ0"/>
<protein>
    <submittedName>
        <fullName evidence="2">Uncharacterized protein</fullName>
    </submittedName>
</protein>
<evidence type="ECO:0000313" key="3">
    <source>
        <dbReference type="Proteomes" id="UP000011607"/>
    </source>
</evidence>
<accession>M0LYZ0</accession>
<dbReference type="Proteomes" id="UP000011607">
    <property type="component" value="Unassembled WGS sequence"/>
</dbReference>
<feature type="transmembrane region" description="Helical" evidence="1">
    <location>
        <begin position="60"/>
        <end position="78"/>
    </location>
</feature>
<name>M0LYZ0_9EURY</name>
<feature type="transmembrane region" description="Helical" evidence="1">
    <location>
        <begin position="159"/>
        <end position="180"/>
    </location>
</feature>
<feature type="transmembrane region" description="Helical" evidence="1">
    <location>
        <begin position="12"/>
        <end position="30"/>
    </location>
</feature>
<dbReference type="eggNOG" id="arCOG10667">
    <property type="taxonomic scope" value="Archaea"/>
</dbReference>
<dbReference type="OrthoDB" id="170880at2157"/>
<feature type="transmembrane region" description="Helical" evidence="1">
    <location>
        <begin position="275"/>
        <end position="300"/>
    </location>
</feature>
<feature type="transmembrane region" description="Helical" evidence="1">
    <location>
        <begin position="376"/>
        <end position="396"/>
    </location>
</feature>
<keyword evidence="1" id="KW-0812">Transmembrane</keyword>
<sequence>MTGRDTHTPPTIARAIAVAALIGTAAIAVHDALAPVGAFVGFALVAATAAATSSHRRAGLASGVLVVVAAASVALVAVRAAEATVAAGVLTIASAAVGLAVGLLLTDGPTGETLERTGAAALYGAGTAGVGAGLLLATATVGGFGAVLSGATWGGGDGVVGLALRIVAAAGALVAAVFAVPPAAVTEPTHLTEHRRRRLAVAVAIGTATAGVLVLAGITTVVGWYVPPVAELLAWIAGSVVVRGLLLIVATAAVSASLLAVAVRGSWKRPGGTENYAVPLLVGSVAGVATLCGVAFAVGLSPLETLALLVGVAVLLAVGGVFTRIYGSLLAGEADDGDGTGATAAGSIVALALAAAGLVTGAGVDLTVGSRPFLEAAASLALLAMAAFVSDVGRYGRTLGREVGREGTTARPQFVRLGWSGVVAGVGLVVATVGLAVATLFAPVFSVPATAGVFVALGAVLVGSWLLFG</sequence>
<comment type="caution">
    <text evidence="2">The sequence shown here is derived from an EMBL/GenBank/DDBJ whole genome shotgun (WGS) entry which is preliminary data.</text>
</comment>
<dbReference type="EMBL" id="AOMA01000107">
    <property type="protein sequence ID" value="EMA37340.1"/>
    <property type="molecule type" value="Genomic_DNA"/>
</dbReference>